<evidence type="ECO:0000313" key="2">
    <source>
        <dbReference type="EMBL" id="GAT47380.1"/>
    </source>
</evidence>
<accession>A0ABQ0L8C0</accession>
<dbReference type="InterPro" id="IPR040976">
    <property type="entry name" value="Pkinase_fungal"/>
</dbReference>
<keyword evidence="3" id="KW-1185">Reference proteome</keyword>
<dbReference type="EMBL" id="DF843416">
    <property type="protein sequence ID" value="GAT47380.1"/>
    <property type="molecule type" value="Genomic_DNA"/>
</dbReference>
<feature type="domain" description="Fungal-type protein kinase" evidence="1">
    <location>
        <begin position="355"/>
        <end position="552"/>
    </location>
</feature>
<dbReference type="PANTHER" id="PTHR38248:SF2">
    <property type="entry name" value="FUNK1 11"/>
    <property type="match status" value="1"/>
</dbReference>
<dbReference type="Proteomes" id="UP000815677">
    <property type="component" value="Unassembled WGS sequence"/>
</dbReference>
<evidence type="ECO:0000259" key="1">
    <source>
        <dbReference type="Pfam" id="PF17667"/>
    </source>
</evidence>
<dbReference type="Pfam" id="PF17667">
    <property type="entry name" value="Pkinase_fungal"/>
    <property type="match status" value="1"/>
</dbReference>
<organism evidence="2 3">
    <name type="scientific">Mycena chlorophos</name>
    <name type="common">Agaric fungus</name>
    <name type="synonym">Agaricus chlorophos</name>
    <dbReference type="NCBI Taxonomy" id="658473"/>
    <lineage>
        <taxon>Eukaryota</taxon>
        <taxon>Fungi</taxon>
        <taxon>Dikarya</taxon>
        <taxon>Basidiomycota</taxon>
        <taxon>Agaricomycotina</taxon>
        <taxon>Agaricomycetes</taxon>
        <taxon>Agaricomycetidae</taxon>
        <taxon>Agaricales</taxon>
        <taxon>Marasmiineae</taxon>
        <taxon>Mycenaceae</taxon>
        <taxon>Mycena</taxon>
    </lineage>
</organism>
<evidence type="ECO:0000313" key="3">
    <source>
        <dbReference type="Proteomes" id="UP000815677"/>
    </source>
</evidence>
<name>A0ABQ0L8C0_MYCCL</name>
<proteinExistence type="predicted"/>
<reference evidence="2" key="1">
    <citation type="submission" date="2014-09" db="EMBL/GenBank/DDBJ databases">
        <title>Genome sequence of the luminous mushroom Mycena chlorophos for searching fungal bioluminescence genes.</title>
        <authorList>
            <person name="Tanaka Y."/>
            <person name="Kasuga D."/>
            <person name="Oba Y."/>
            <person name="Hase S."/>
            <person name="Sato K."/>
            <person name="Oba Y."/>
            <person name="Sakakibara Y."/>
        </authorList>
    </citation>
    <scope>NUCLEOTIDE SEQUENCE</scope>
</reference>
<sequence>MGQAFAELGAGLWEFSVERFIEMVSPKAMKYTHQSATNAPNEDIDCRENYTFLCNTASFDSRVQTATTVLEETFDPQTLRTPCQRIEHCSALVYFLNGCLEPMRGTVESSVYAQLRFSLLVDPDWPQPEVIGLPANDAHPKSAIAFPIAVEQDWLAVLLQAKRHAQHLFDAAPLRTSALVGGYNFNSHEFRFLLFHHGGISSSCALDVRKPSSRSGVVRVLITLYSCRTLQDLGLPGWFDGTTFWLPVDADTANRIIEARVKDILSAADRCRGRGTVVYEISYLHPPPTSTRFRETRAQNVFPRIEGEVLRQCSGLFGCLRHHHSFEPRAALFDSDNQHIPTTNHLFLPGPGEHSLSFHWPLFDSIPPLPEYRRLMLHVSSPVGSSLVLWDHPQDLFRSILHGMLGWLGMLQRGIMHRDPSIGNIIRVSPPVEMAPFVFELDATLVRRSLEDLQASLNDDKMSQLIADLDHVRESQRLRSLLEELNVGTSVSGVIIDADCAVRWDEFDEPRNATRSGTAEFMSNELRNSATKPEYLHSPLDDLAAFYYTTQWTPFHRPVDRNLSEVRAFGALLNGTVGERTQAKARITQIEAFPEYRADWGNFLPRCCPLFDAWDRKLTQRLKAYGTRMLRLQARRKDIQIAQEDWHDILRAVFLTHAYQGVADYMEVLHDWEKAFARGGSEDKEWS</sequence>
<dbReference type="PANTHER" id="PTHR38248">
    <property type="entry name" value="FUNK1 6"/>
    <property type="match status" value="1"/>
</dbReference>
<protein>
    <recommendedName>
        <fullName evidence="1">Fungal-type protein kinase domain-containing protein</fullName>
    </recommendedName>
</protein>
<gene>
    <name evidence="2" type="ORF">MCHLO_04841</name>
</gene>